<evidence type="ECO:0000313" key="2">
    <source>
        <dbReference type="EMBL" id="KAF4078874.1"/>
    </source>
</evidence>
<sequence length="87" mass="10072">MKWEKRRYRRGRRSGGLESSGSCCINLGEREYRRSPIGPGHHSPWSNTCRPHTLNSDTLGGFPPATLNIHSIPHTQRKREREREMGF</sequence>
<proteinExistence type="predicted"/>
<evidence type="ECO:0000313" key="3">
    <source>
        <dbReference type="Proteomes" id="UP000593565"/>
    </source>
</evidence>
<dbReference type="Proteomes" id="UP000593565">
    <property type="component" value="Unassembled WGS sequence"/>
</dbReference>
<dbReference type="AlphaFoldDB" id="A0A7J6A7R3"/>
<gene>
    <name evidence="2" type="ORF">AMELA_G00186510</name>
</gene>
<feature type="compositionally biased region" description="Polar residues" evidence="1">
    <location>
        <begin position="44"/>
        <end position="58"/>
    </location>
</feature>
<organism evidence="2 3">
    <name type="scientific">Ameiurus melas</name>
    <name type="common">Black bullhead</name>
    <name type="synonym">Silurus melas</name>
    <dbReference type="NCBI Taxonomy" id="219545"/>
    <lineage>
        <taxon>Eukaryota</taxon>
        <taxon>Metazoa</taxon>
        <taxon>Chordata</taxon>
        <taxon>Craniata</taxon>
        <taxon>Vertebrata</taxon>
        <taxon>Euteleostomi</taxon>
        <taxon>Actinopterygii</taxon>
        <taxon>Neopterygii</taxon>
        <taxon>Teleostei</taxon>
        <taxon>Ostariophysi</taxon>
        <taxon>Siluriformes</taxon>
        <taxon>Ictaluridae</taxon>
        <taxon>Ameiurus</taxon>
    </lineage>
</organism>
<protein>
    <submittedName>
        <fullName evidence="2">Uncharacterized protein</fullName>
    </submittedName>
</protein>
<keyword evidence="3" id="KW-1185">Reference proteome</keyword>
<name>A0A7J6A7R3_AMEME</name>
<reference evidence="2 3" key="1">
    <citation type="submission" date="2020-02" db="EMBL/GenBank/DDBJ databases">
        <title>A chromosome-scale genome assembly of the black bullhead catfish (Ameiurus melas).</title>
        <authorList>
            <person name="Wen M."/>
            <person name="Zham M."/>
            <person name="Cabau C."/>
            <person name="Klopp C."/>
            <person name="Donnadieu C."/>
            <person name="Roques C."/>
            <person name="Bouchez O."/>
            <person name="Lampietro C."/>
            <person name="Jouanno E."/>
            <person name="Herpin A."/>
            <person name="Louis A."/>
            <person name="Berthelot C."/>
            <person name="Parey E."/>
            <person name="Roest-Crollius H."/>
            <person name="Braasch I."/>
            <person name="Postlethwait J."/>
            <person name="Robinson-Rechavi M."/>
            <person name="Echchiki A."/>
            <person name="Begum T."/>
            <person name="Montfort J."/>
            <person name="Schartl M."/>
            <person name="Bobe J."/>
            <person name="Guiguen Y."/>
        </authorList>
    </citation>
    <scope>NUCLEOTIDE SEQUENCE [LARGE SCALE GENOMIC DNA]</scope>
    <source>
        <strain evidence="2">M_S1</strain>
        <tissue evidence="2">Blood</tissue>
    </source>
</reference>
<accession>A0A7J6A7R3</accession>
<evidence type="ECO:0000256" key="1">
    <source>
        <dbReference type="SAM" id="MobiDB-lite"/>
    </source>
</evidence>
<feature type="compositionally biased region" description="Basic residues" evidence="1">
    <location>
        <begin position="1"/>
        <end position="13"/>
    </location>
</feature>
<feature type="region of interest" description="Disordered" evidence="1">
    <location>
        <begin position="35"/>
        <end position="87"/>
    </location>
</feature>
<feature type="region of interest" description="Disordered" evidence="1">
    <location>
        <begin position="1"/>
        <end position="20"/>
    </location>
</feature>
<dbReference type="EMBL" id="JAAGNN010000016">
    <property type="protein sequence ID" value="KAF4078874.1"/>
    <property type="molecule type" value="Genomic_DNA"/>
</dbReference>
<comment type="caution">
    <text evidence="2">The sequence shown here is derived from an EMBL/GenBank/DDBJ whole genome shotgun (WGS) entry which is preliminary data.</text>
</comment>